<evidence type="ECO:0000259" key="1">
    <source>
        <dbReference type="Pfam" id="PF18701"/>
    </source>
</evidence>
<sequence>MECDDQVLDLLQQEKCSQDVYEKEYLSYEKYEDRFIALKTEVNRIITKPLSNEDESSKNTHFTESVPQLHLPYLEQLRRQSVKNRQLKLLKVGEIVLLEDVNKKRTFWDLARVEKLIPGRDGQIRLAVVKIANSEFLRPVQRLFRLEMDSPMLSVADDSTSVVTRSVRLVKPPVRL</sequence>
<protein>
    <submittedName>
        <fullName evidence="2">Integrase catalytic domain-containing protein</fullName>
    </submittedName>
</protein>
<keyword evidence="3" id="KW-1185">Reference proteome</keyword>
<reference evidence="2" key="1">
    <citation type="submission" date="2020-07" db="EMBL/GenBank/DDBJ databases">
        <title>Multicomponent nature underlies the extraordinary mechanical properties of spider dragline silk.</title>
        <authorList>
            <person name="Kono N."/>
            <person name="Nakamura H."/>
            <person name="Mori M."/>
            <person name="Yoshida Y."/>
            <person name="Ohtoshi R."/>
            <person name="Malay A.D."/>
            <person name="Moran D.A.P."/>
            <person name="Tomita M."/>
            <person name="Numata K."/>
            <person name="Arakawa K."/>
        </authorList>
    </citation>
    <scope>NUCLEOTIDE SEQUENCE</scope>
</reference>
<feature type="domain" description="DUF5641" evidence="1">
    <location>
        <begin position="73"/>
        <end position="145"/>
    </location>
</feature>
<evidence type="ECO:0000313" key="3">
    <source>
        <dbReference type="Proteomes" id="UP000887116"/>
    </source>
</evidence>
<dbReference type="AlphaFoldDB" id="A0A8X6KV02"/>
<dbReference type="InterPro" id="IPR040676">
    <property type="entry name" value="DUF5641"/>
</dbReference>
<gene>
    <name evidence="2" type="primary">AVEN_185657_1</name>
    <name evidence="2" type="ORF">TNCT_521331</name>
</gene>
<dbReference type="Proteomes" id="UP000887116">
    <property type="component" value="Unassembled WGS sequence"/>
</dbReference>
<dbReference type="EMBL" id="BMAO01032847">
    <property type="protein sequence ID" value="GFQ85111.1"/>
    <property type="molecule type" value="Genomic_DNA"/>
</dbReference>
<name>A0A8X6KV02_TRICU</name>
<proteinExistence type="predicted"/>
<comment type="caution">
    <text evidence="2">The sequence shown here is derived from an EMBL/GenBank/DDBJ whole genome shotgun (WGS) entry which is preliminary data.</text>
</comment>
<evidence type="ECO:0000313" key="2">
    <source>
        <dbReference type="EMBL" id="GFQ85111.1"/>
    </source>
</evidence>
<dbReference type="Pfam" id="PF18701">
    <property type="entry name" value="DUF5641"/>
    <property type="match status" value="1"/>
</dbReference>
<accession>A0A8X6KV02</accession>
<dbReference type="OrthoDB" id="6428719at2759"/>
<organism evidence="2 3">
    <name type="scientific">Trichonephila clavata</name>
    <name type="common">Joro spider</name>
    <name type="synonym">Nephila clavata</name>
    <dbReference type="NCBI Taxonomy" id="2740835"/>
    <lineage>
        <taxon>Eukaryota</taxon>
        <taxon>Metazoa</taxon>
        <taxon>Ecdysozoa</taxon>
        <taxon>Arthropoda</taxon>
        <taxon>Chelicerata</taxon>
        <taxon>Arachnida</taxon>
        <taxon>Araneae</taxon>
        <taxon>Araneomorphae</taxon>
        <taxon>Entelegynae</taxon>
        <taxon>Araneoidea</taxon>
        <taxon>Nephilidae</taxon>
        <taxon>Trichonephila</taxon>
    </lineage>
</organism>